<accession>A0A4C1VZW3</accession>
<dbReference type="Proteomes" id="UP000299102">
    <property type="component" value="Unassembled WGS sequence"/>
</dbReference>
<protein>
    <submittedName>
        <fullName evidence="1">Uncharacterized protein</fullName>
    </submittedName>
</protein>
<sequence length="111" mass="12063">MSPAKRQEFKMLPVANHAGNIVARAVHCETRAGRSPARGLEDKPHVYKSTHTVATSFFACASSMSLTRLLIGQMRRHCAELKLLTTGVINTVTKSSIDEITSSLRRGNGLA</sequence>
<organism evidence="1 2">
    <name type="scientific">Eumeta variegata</name>
    <name type="common">Bagworm moth</name>
    <name type="synonym">Eumeta japonica</name>
    <dbReference type="NCBI Taxonomy" id="151549"/>
    <lineage>
        <taxon>Eukaryota</taxon>
        <taxon>Metazoa</taxon>
        <taxon>Ecdysozoa</taxon>
        <taxon>Arthropoda</taxon>
        <taxon>Hexapoda</taxon>
        <taxon>Insecta</taxon>
        <taxon>Pterygota</taxon>
        <taxon>Neoptera</taxon>
        <taxon>Endopterygota</taxon>
        <taxon>Lepidoptera</taxon>
        <taxon>Glossata</taxon>
        <taxon>Ditrysia</taxon>
        <taxon>Tineoidea</taxon>
        <taxon>Psychidae</taxon>
        <taxon>Oiketicinae</taxon>
        <taxon>Eumeta</taxon>
    </lineage>
</organism>
<evidence type="ECO:0000313" key="2">
    <source>
        <dbReference type="Proteomes" id="UP000299102"/>
    </source>
</evidence>
<proteinExistence type="predicted"/>
<gene>
    <name evidence="1" type="ORF">EVAR_34281_1</name>
</gene>
<keyword evidence="2" id="KW-1185">Reference proteome</keyword>
<name>A0A4C1VZW3_EUMVA</name>
<evidence type="ECO:0000313" key="1">
    <source>
        <dbReference type="EMBL" id="GBP43365.1"/>
    </source>
</evidence>
<comment type="caution">
    <text evidence="1">The sequence shown here is derived from an EMBL/GenBank/DDBJ whole genome shotgun (WGS) entry which is preliminary data.</text>
</comment>
<dbReference type="EMBL" id="BGZK01000434">
    <property type="protein sequence ID" value="GBP43365.1"/>
    <property type="molecule type" value="Genomic_DNA"/>
</dbReference>
<dbReference type="AlphaFoldDB" id="A0A4C1VZW3"/>
<reference evidence="1 2" key="1">
    <citation type="journal article" date="2019" name="Commun. Biol.">
        <title>The bagworm genome reveals a unique fibroin gene that provides high tensile strength.</title>
        <authorList>
            <person name="Kono N."/>
            <person name="Nakamura H."/>
            <person name="Ohtoshi R."/>
            <person name="Tomita M."/>
            <person name="Numata K."/>
            <person name="Arakawa K."/>
        </authorList>
    </citation>
    <scope>NUCLEOTIDE SEQUENCE [LARGE SCALE GENOMIC DNA]</scope>
</reference>